<organism evidence="1 2">
    <name type="scientific">Rhabditophanes sp. KR3021</name>
    <dbReference type="NCBI Taxonomy" id="114890"/>
    <lineage>
        <taxon>Eukaryota</taxon>
        <taxon>Metazoa</taxon>
        <taxon>Ecdysozoa</taxon>
        <taxon>Nematoda</taxon>
        <taxon>Chromadorea</taxon>
        <taxon>Rhabditida</taxon>
        <taxon>Tylenchina</taxon>
        <taxon>Panagrolaimomorpha</taxon>
        <taxon>Strongyloidoidea</taxon>
        <taxon>Alloionematidae</taxon>
        <taxon>Rhabditophanes</taxon>
    </lineage>
</organism>
<accession>A0AC35TLB5</accession>
<sequence length="514" mass="58376">MLSDDEIVEAASEAKLMFKFGYDNYMKHAYPLDELNPVYCSGRGPDYEDPNNLNINDVLGNYSLTLIDSLTTLVVMNEKALFFDAVKKIIEVVDFNQSVNVQVFEVTIRVIGSLLSTHLLVTGENKWVGDWTLEGYNGELLSKAQFLANRLMPAFENTKTGISYPRVNLAKGVLVGTINETCTAGATSLIVEFGLLSRITGIDKYEKFAKRNIEKVWTSRSVKTNLLGNTINIQDGRWTGFLSGIGAGIDSFYEYLLKAYIIFNEEQYMSIYEKATKALKSHNRRGRKECFEGDDNVPMYVNVDMRTGETINNWVDALQASYAGVLVLAGDVEEAICQHALYYSIWKKYGMIPERFNYKSKAPDVSFYLLRPEFVESTYLLYQATKSPFYLSVGREIMDSINLNCRVACGFASVHDVLEKTVEDRMESFFLSETVKYLYLLFDISNPVNLNAGKLIFSTEGHMFPLLTKFQTPSVTQKMKGIENRYCNETKAMEFDGFPLPVNKLMDYFKFVDL</sequence>
<evidence type="ECO:0000313" key="1">
    <source>
        <dbReference type="Proteomes" id="UP000095286"/>
    </source>
</evidence>
<reference evidence="2" key="1">
    <citation type="submission" date="2016-11" db="UniProtKB">
        <authorList>
            <consortium name="WormBaseParasite"/>
        </authorList>
    </citation>
    <scope>IDENTIFICATION</scope>
    <source>
        <strain evidence="2">KR3021</strain>
    </source>
</reference>
<dbReference type="Proteomes" id="UP000095286">
    <property type="component" value="Unplaced"/>
</dbReference>
<dbReference type="WBParaSite" id="RSKR_0000177700.1">
    <property type="protein sequence ID" value="RSKR_0000177700.1"/>
    <property type="gene ID" value="RSKR_0000177700"/>
</dbReference>
<evidence type="ECO:0000313" key="2">
    <source>
        <dbReference type="WBParaSite" id="RSKR_0000177700.1"/>
    </source>
</evidence>
<proteinExistence type="predicted"/>
<protein>
    <submittedName>
        <fullName evidence="2">Alpha-1,2-Mannosidase</fullName>
    </submittedName>
</protein>
<name>A0AC35TLB5_9BILA</name>